<evidence type="ECO:0000256" key="6">
    <source>
        <dbReference type="ARBA" id="ARBA00022801"/>
    </source>
</evidence>
<dbReference type="PANTHER" id="PTHR22930:SF289">
    <property type="entry name" value="DDE TNP4 DOMAIN-CONTAINING PROTEIN-RELATED"/>
    <property type="match status" value="1"/>
</dbReference>
<evidence type="ECO:0000313" key="9">
    <source>
        <dbReference type="EMBL" id="KAJ3623608.1"/>
    </source>
</evidence>
<dbReference type="Pfam" id="PF13359">
    <property type="entry name" value="DDE_Tnp_4"/>
    <property type="match status" value="1"/>
</dbReference>
<evidence type="ECO:0000256" key="7">
    <source>
        <dbReference type="ARBA" id="ARBA00023242"/>
    </source>
</evidence>
<comment type="caution">
    <text evidence="9">The sequence shown here is derived from an EMBL/GenBank/DDBJ whole genome shotgun (WGS) entry which is preliminary data.</text>
</comment>
<dbReference type="EMBL" id="JALNTZ010001756">
    <property type="protein sequence ID" value="KAJ3623608.1"/>
    <property type="molecule type" value="Genomic_DNA"/>
</dbReference>
<keyword evidence="5" id="KW-0479">Metal-binding</keyword>
<evidence type="ECO:0000256" key="5">
    <source>
        <dbReference type="ARBA" id="ARBA00022723"/>
    </source>
</evidence>
<dbReference type="Proteomes" id="UP001168821">
    <property type="component" value="Unassembled WGS sequence"/>
</dbReference>
<evidence type="ECO:0000256" key="2">
    <source>
        <dbReference type="ARBA" id="ARBA00004123"/>
    </source>
</evidence>
<sequence>MGDLVQQAVLNAEEEIEIAAQRHRPPRFHTRDDPFQLLSDAAFLKMYRMTKELAQNIIDLVDPYIVPQTRCSALDTSVKVLTALRFFASGSYQLDIGKNVNSAVSQASTSQCINEVVEALNQPQIFDEWVKFPQNFRELNNIRNEFYQRYQFPGVIGCVDCTHVAIVPPKSNDAVYPEHIYVNRKNYHSINVQLVCDANLRILNVNARYPGSTHDSFIWNNSNVLDFLQNLHTRGHSTYYVLGDSGYALRPWLMTPIQNVVPNTPEGRYNESQKRTRSIIERCNGVLKMRFRCLLKHRVLHYHPEKAGKIIKVCVVLHNMCIANNVEEQEDNDEVEVDFGMNINDEQIAHNERVNPQLAAGRTMQARIIRNYF</sequence>
<dbReference type="GO" id="GO:0046872">
    <property type="term" value="F:metal ion binding"/>
    <property type="evidence" value="ECO:0007669"/>
    <property type="project" value="UniProtKB-KW"/>
</dbReference>
<organism evidence="9 10">
    <name type="scientific">Zophobas morio</name>
    <dbReference type="NCBI Taxonomy" id="2755281"/>
    <lineage>
        <taxon>Eukaryota</taxon>
        <taxon>Metazoa</taxon>
        <taxon>Ecdysozoa</taxon>
        <taxon>Arthropoda</taxon>
        <taxon>Hexapoda</taxon>
        <taxon>Insecta</taxon>
        <taxon>Pterygota</taxon>
        <taxon>Neoptera</taxon>
        <taxon>Endopterygota</taxon>
        <taxon>Coleoptera</taxon>
        <taxon>Polyphaga</taxon>
        <taxon>Cucujiformia</taxon>
        <taxon>Tenebrionidae</taxon>
        <taxon>Zophobas</taxon>
    </lineage>
</organism>
<proteinExistence type="inferred from homology"/>
<keyword evidence="6" id="KW-0378">Hydrolase</keyword>
<keyword evidence="4" id="KW-0540">Nuclease</keyword>
<accession>A0AA38M0W7</accession>
<dbReference type="GO" id="GO:0016787">
    <property type="term" value="F:hydrolase activity"/>
    <property type="evidence" value="ECO:0007669"/>
    <property type="project" value="UniProtKB-KW"/>
</dbReference>
<name>A0AA38M0W7_9CUCU</name>
<dbReference type="PANTHER" id="PTHR22930">
    <property type="match status" value="1"/>
</dbReference>
<evidence type="ECO:0000313" key="10">
    <source>
        <dbReference type="Proteomes" id="UP001168821"/>
    </source>
</evidence>
<dbReference type="InterPro" id="IPR045249">
    <property type="entry name" value="HARBI1-like"/>
</dbReference>
<keyword evidence="7" id="KW-0539">Nucleus</keyword>
<comment type="cofactor">
    <cofactor evidence="1">
        <name>a divalent metal cation</name>
        <dbReference type="ChEBI" id="CHEBI:60240"/>
    </cofactor>
</comment>
<evidence type="ECO:0000256" key="4">
    <source>
        <dbReference type="ARBA" id="ARBA00022722"/>
    </source>
</evidence>
<gene>
    <name evidence="9" type="ORF">Zmor_004405</name>
</gene>
<comment type="similarity">
    <text evidence="3">Belongs to the HARBI1 family.</text>
</comment>
<evidence type="ECO:0000256" key="1">
    <source>
        <dbReference type="ARBA" id="ARBA00001968"/>
    </source>
</evidence>
<dbReference type="InterPro" id="IPR027806">
    <property type="entry name" value="HARBI1_dom"/>
</dbReference>
<dbReference type="AlphaFoldDB" id="A0AA38M0W7"/>
<keyword evidence="10" id="KW-1185">Reference proteome</keyword>
<reference evidence="9" key="1">
    <citation type="journal article" date="2023" name="G3 (Bethesda)">
        <title>Whole genome assemblies of Zophobas morio and Tenebrio molitor.</title>
        <authorList>
            <person name="Kaur S."/>
            <person name="Stinson S.A."/>
            <person name="diCenzo G.C."/>
        </authorList>
    </citation>
    <scope>NUCLEOTIDE SEQUENCE</scope>
    <source>
        <strain evidence="9">QUZm001</strain>
    </source>
</reference>
<dbReference type="GO" id="GO:0004518">
    <property type="term" value="F:nuclease activity"/>
    <property type="evidence" value="ECO:0007669"/>
    <property type="project" value="UniProtKB-KW"/>
</dbReference>
<comment type="subcellular location">
    <subcellularLocation>
        <location evidence="2">Nucleus</location>
    </subcellularLocation>
</comment>
<evidence type="ECO:0000256" key="3">
    <source>
        <dbReference type="ARBA" id="ARBA00006958"/>
    </source>
</evidence>
<protein>
    <recommendedName>
        <fullName evidence="8">DDE Tnp4 domain-containing protein</fullName>
    </recommendedName>
</protein>
<dbReference type="GO" id="GO:0005634">
    <property type="term" value="C:nucleus"/>
    <property type="evidence" value="ECO:0007669"/>
    <property type="project" value="UniProtKB-SubCell"/>
</dbReference>
<feature type="domain" description="DDE Tnp4" evidence="8">
    <location>
        <begin position="159"/>
        <end position="319"/>
    </location>
</feature>
<evidence type="ECO:0000259" key="8">
    <source>
        <dbReference type="Pfam" id="PF13359"/>
    </source>
</evidence>